<dbReference type="InterPro" id="IPR042240">
    <property type="entry name" value="CHASE_sf"/>
</dbReference>
<dbReference type="Gene3D" id="3.30.450.350">
    <property type="entry name" value="CHASE domain"/>
    <property type="match status" value="1"/>
</dbReference>
<proteinExistence type="predicted"/>
<keyword evidence="2 5" id="KW-0812">Transmembrane</keyword>
<evidence type="ECO:0000256" key="2">
    <source>
        <dbReference type="ARBA" id="ARBA00022692"/>
    </source>
</evidence>
<evidence type="ECO:0000256" key="1">
    <source>
        <dbReference type="ARBA" id="ARBA00004370"/>
    </source>
</evidence>
<dbReference type="Proteomes" id="UP000198816">
    <property type="component" value="Unassembled WGS sequence"/>
</dbReference>
<keyword evidence="4 5" id="KW-0472">Membrane</keyword>
<dbReference type="PROSITE" id="PS50839">
    <property type="entry name" value="CHASE"/>
    <property type="match status" value="1"/>
</dbReference>
<dbReference type="RefSeq" id="WP_175534780.1">
    <property type="nucleotide sequence ID" value="NZ_FNNZ01000048.1"/>
</dbReference>
<reference evidence="8" key="1">
    <citation type="submission" date="2016-10" db="EMBL/GenBank/DDBJ databases">
        <authorList>
            <person name="Varghese N."/>
            <person name="Submissions S."/>
        </authorList>
    </citation>
    <scope>NUCLEOTIDE SEQUENCE [LARGE SCALE GENOMIC DNA]</scope>
    <source>
        <strain evidence="8">DSM 217</strain>
    </source>
</reference>
<sequence length="280" mass="30338">MTREEFRRYVEGLGFADHYPGMQGIGFSRFIPADRLAAHLDAVRAEGYSDYRIRPEGERPFYTAVHYLEPFSGENLSAFGYDMSPDPVRWEAASRARDSGEAALSGKVTLVQQSTADRQPGFLIFEPVFSGLTAVDAASRRSNLLGWAFAPLRVGDLMHGVLDAVGHEGLGDAFKVSVYDGDRPTREGLLFASSNADGATTSASGIQASQQIELGGHRWSIQVVPSQHFLAEQISRESTVVALVGTLSSLLLAFPVGVLVVSHRRVGDALRVADEANTHT</sequence>
<dbReference type="Pfam" id="PF03924">
    <property type="entry name" value="CHASE"/>
    <property type="match status" value="1"/>
</dbReference>
<dbReference type="GO" id="GO:0007165">
    <property type="term" value="P:signal transduction"/>
    <property type="evidence" value="ECO:0007669"/>
    <property type="project" value="UniProtKB-ARBA"/>
</dbReference>
<protein>
    <recommendedName>
        <fullName evidence="6">CHASE domain-containing protein</fullName>
    </recommendedName>
</protein>
<accession>A0A1H3DFW7</accession>
<evidence type="ECO:0000256" key="3">
    <source>
        <dbReference type="ARBA" id="ARBA00022989"/>
    </source>
</evidence>
<gene>
    <name evidence="7" type="ORF">SAMN05421783_14812</name>
</gene>
<dbReference type="GO" id="GO:0016020">
    <property type="term" value="C:membrane"/>
    <property type="evidence" value="ECO:0007669"/>
    <property type="project" value="UniProtKB-SubCell"/>
</dbReference>
<name>A0A1H3DFW7_THIRO</name>
<dbReference type="STRING" id="1058.SAMN05421783_14812"/>
<comment type="subcellular location">
    <subcellularLocation>
        <location evidence="1">Membrane</location>
    </subcellularLocation>
</comment>
<evidence type="ECO:0000313" key="8">
    <source>
        <dbReference type="Proteomes" id="UP000198816"/>
    </source>
</evidence>
<keyword evidence="3 5" id="KW-1133">Transmembrane helix</keyword>
<feature type="domain" description="CHASE" evidence="6">
    <location>
        <begin position="60"/>
        <end position="222"/>
    </location>
</feature>
<organism evidence="7 8">
    <name type="scientific">Thiocapsa roseopersicina</name>
    <dbReference type="NCBI Taxonomy" id="1058"/>
    <lineage>
        <taxon>Bacteria</taxon>
        <taxon>Pseudomonadati</taxon>
        <taxon>Pseudomonadota</taxon>
        <taxon>Gammaproteobacteria</taxon>
        <taxon>Chromatiales</taxon>
        <taxon>Chromatiaceae</taxon>
        <taxon>Thiocapsa</taxon>
    </lineage>
</organism>
<dbReference type="EMBL" id="FNNZ01000048">
    <property type="protein sequence ID" value="SDX65247.1"/>
    <property type="molecule type" value="Genomic_DNA"/>
</dbReference>
<dbReference type="SMART" id="SM01079">
    <property type="entry name" value="CHASE"/>
    <property type="match status" value="1"/>
</dbReference>
<evidence type="ECO:0000313" key="7">
    <source>
        <dbReference type="EMBL" id="SDX65247.1"/>
    </source>
</evidence>
<feature type="transmembrane region" description="Helical" evidence="5">
    <location>
        <begin position="240"/>
        <end position="261"/>
    </location>
</feature>
<evidence type="ECO:0000259" key="6">
    <source>
        <dbReference type="PROSITE" id="PS50839"/>
    </source>
</evidence>
<keyword evidence="8" id="KW-1185">Reference proteome</keyword>
<dbReference type="InterPro" id="IPR006189">
    <property type="entry name" value="CHASE_dom"/>
</dbReference>
<evidence type="ECO:0000256" key="4">
    <source>
        <dbReference type="ARBA" id="ARBA00023136"/>
    </source>
</evidence>
<dbReference type="AlphaFoldDB" id="A0A1H3DFW7"/>
<evidence type="ECO:0000256" key="5">
    <source>
        <dbReference type="SAM" id="Phobius"/>
    </source>
</evidence>
<dbReference type="GO" id="GO:0003824">
    <property type="term" value="F:catalytic activity"/>
    <property type="evidence" value="ECO:0007669"/>
    <property type="project" value="UniProtKB-ARBA"/>
</dbReference>